<evidence type="ECO:0000313" key="5">
    <source>
        <dbReference type="EMBL" id="BCR31586.1"/>
    </source>
</evidence>
<reference evidence="5" key="3">
    <citation type="journal article" date="2024" name="Pathogens">
        <title>Genetic Characterization of Palyam Serogroup Viruses Isolated in Japan from 1984 to 2018 and Development of a Real-Time RT-PCR Assay for Broad Detection of Palyam Serogroup Viruses and Specific Detection of Chuzan (Kasba) and D'Aguilar Viruses.</title>
        <authorList>
            <person name="Shirafuji H."/>
            <person name="Kishida N."/>
            <person name="Murota K."/>
            <person name="Suda Y."/>
            <person name="Yanase T."/>
        </authorList>
    </citation>
    <scope>NUCLEOTIDE SEQUENCE</scope>
    <source>
        <strain evidence="5">Chuzan ON-1/E/02</strain>
    </source>
</reference>
<dbReference type="InterPro" id="IPR002614">
    <property type="entry name" value="Inner_layer_core_VP3_Orbivir"/>
</dbReference>
<accession>A0A0U4AQX6</accession>
<evidence type="ECO:0000256" key="3">
    <source>
        <dbReference type="SAM" id="MobiDB-lite"/>
    </source>
</evidence>
<dbReference type="InterPro" id="IPR016029">
    <property type="entry name" value="Inner_layer_core_VP3_Reovir"/>
</dbReference>
<name>A0A0U4AQX6_9REOV</name>
<protein>
    <submittedName>
        <fullName evidence="4 5">VP3</fullName>
    </submittedName>
</protein>
<dbReference type="GO" id="GO:0044423">
    <property type="term" value="C:virion component"/>
    <property type="evidence" value="ECO:0007669"/>
    <property type="project" value="UniProtKB-KW"/>
</dbReference>
<evidence type="ECO:0000313" key="6">
    <source>
        <dbReference type="Proteomes" id="UP000148311"/>
    </source>
</evidence>
<dbReference type="EMBL" id="KT002590">
    <property type="protein sequence ID" value="ALW83180.1"/>
    <property type="molecule type" value="Genomic_RNA"/>
</dbReference>
<dbReference type="EMBL" id="LC601655">
    <property type="protein sequence ID" value="BCR31586.1"/>
    <property type="molecule type" value="Genomic_RNA"/>
</dbReference>
<dbReference type="Pfam" id="PF01700">
    <property type="entry name" value="Orbi_VP3"/>
    <property type="match status" value="1"/>
</dbReference>
<sequence>MDAQRTKDENKKDEPGAPYLDGDVLSRDNGALLSIFALQEIMQKVRRNQQELATHAPEIDGTIPEVALIIPGIRDLLKTKAYRVEKKPLKSFRAVSMQSTDFFLRVDTYYERMSKVGEMVDETKPEAFYETILKKIRHLRQEGAFLLQDIETHNHRGAEVAALDALGVEIDNLMPNMTAVDRQIVQDMINGMIIENAQIADRNVDVYMCAMSDPVYRVHNRLQGYIEGVQQAVIQRAIQWLVRLGQRKRIQFNTDFMTDFRRADTIWILTHELPPNANVIWEVPRSYITNLIMNIALCLPHGEYLAPNPRITSITITQRITQTNPFSLISGMTPTAQQMDDVKKIYLALMFPNQIILDLKADPNHAIDPVIRMVSGVIGHLMFTFGPRFTNITQTMATLLDSALNDFLLYMYNNRVRVDYGASGQPLDFQIGGRAQYDANRFRGNIQTGSGYNGWGLVDVEFRQPSPYDLVQRHIRYCDLDSREIIDPRTFGVNMNYPNYREMIRILTAAGKEQEAAFFRAMLPYHMIRFARLNQIINEDLLSGFSLPDRLFNAMIGNMQQGVFEEVEPITLEISWASIWFAFNRRFEPIARSELLNIAPMIESIYASELSIIQLDVRQLRLMRARVPEVVVNASPSQFWRAAIKVSPEPIRALLNLSQSFSFINVRDIIRWCDSRALQRSLAYELEREVWEIAGDFQELMLVNDVYFHRSVIPEPRLDDINEFRRIGFYTTNMLDAPPPLLATTLYTYEAAMLQANMGQFKAALRGILDDDGWVRFGGMLRNVTIEFFSSLPDASWLQSLPFEYKEEERDGLRYASIKYGSTAKVFYIIYNVDYSNTPDSLISINPVYTMTKIYMNKRIVSKIRVPDALSCVNKRVVSYKKKMRLMDVTEALKMGVQLAAPTV</sequence>
<organism evidence="4 6">
    <name type="scientific">Palyam virus</name>
    <dbReference type="NCBI Taxonomy" id="40059"/>
    <lineage>
        <taxon>Viruses</taxon>
        <taxon>Riboviria</taxon>
        <taxon>Orthornavirae</taxon>
        <taxon>Duplornaviricota</taxon>
        <taxon>Resentoviricetes</taxon>
        <taxon>Reovirales</taxon>
        <taxon>Sedoreoviridae</taxon>
        <taxon>Orbivirus</taxon>
        <taxon>Orbivirus palyamense</taxon>
    </lineage>
</organism>
<dbReference type="GO" id="GO:0005198">
    <property type="term" value="F:structural molecule activity"/>
    <property type="evidence" value="ECO:0007669"/>
    <property type="project" value="InterPro"/>
</dbReference>
<proteinExistence type="predicted"/>
<dbReference type="Proteomes" id="UP000148311">
    <property type="component" value="Genome"/>
</dbReference>
<evidence type="ECO:0000256" key="2">
    <source>
        <dbReference type="ARBA" id="ARBA00022844"/>
    </source>
</evidence>
<evidence type="ECO:0000256" key="1">
    <source>
        <dbReference type="ARBA" id="ARBA00004328"/>
    </source>
</evidence>
<reference evidence="5" key="2">
    <citation type="submission" date="2021-01" db="EMBL/GenBank/DDBJ databases">
        <authorList>
            <person name="Kishida N."/>
            <person name="Shirafuji H."/>
        </authorList>
    </citation>
    <scope>NUCLEOTIDE SEQUENCE</scope>
    <source>
        <strain evidence="5">Chuzan ON-1/E/02</strain>
    </source>
</reference>
<evidence type="ECO:0000313" key="4">
    <source>
        <dbReference type="EMBL" id="ALW83180.1"/>
    </source>
</evidence>
<feature type="compositionally biased region" description="Basic and acidic residues" evidence="3">
    <location>
        <begin position="1"/>
        <end position="15"/>
    </location>
</feature>
<keyword evidence="2" id="KW-0946">Virion</keyword>
<dbReference type="SUPFAM" id="SSF56831">
    <property type="entry name" value="Reovirus inner layer core protein p3"/>
    <property type="match status" value="1"/>
</dbReference>
<reference evidence="4 6" key="1">
    <citation type="journal article" date="2016" name="Arch. Virol.">
        <title>Complete genome sequence of a Chuzan virus strain isolated for the first time in mainland China.</title>
        <authorList>
            <person name="Yang H."/>
            <person name="Xiao L."/>
            <person name="Meng J."/>
            <person name="Xiong H."/>
            <person name="Gao L."/>
            <person name="Liao D."/>
            <person name="Li H."/>
        </authorList>
    </citation>
    <scope>NUCLEOTIDE SEQUENCE [LARGE SCALE GENOMIC DNA]</scope>
    <source>
        <strain evidence="4">SZ187</strain>
    </source>
</reference>
<comment type="subcellular location">
    <subcellularLocation>
        <location evidence="1">Virion</location>
    </subcellularLocation>
</comment>
<gene>
    <name evidence="5" type="primary">VP3</name>
</gene>
<feature type="region of interest" description="Disordered" evidence="3">
    <location>
        <begin position="1"/>
        <end position="21"/>
    </location>
</feature>